<dbReference type="PROSITE" id="PS51257">
    <property type="entry name" value="PROKAR_LIPOPROTEIN"/>
    <property type="match status" value="1"/>
</dbReference>
<dbReference type="EMBL" id="CAKLPZ010000001">
    <property type="protein sequence ID" value="CAH0999488.1"/>
    <property type="molecule type" value="Genomic_DNA"/>
</dbReference>
<proteinExistence type="predicted"/>
<organism evidence="1 2">
    <name type="scientific">Neolewinella maritima</name>
    <dbReference type="NCBI Taxonomy" id="1383882"/>
    <lineage>
        <taxon>Bacteria</taxon>
        <taxon>Pseudomonadati</taxon>
        <taxon>Bacteroidota</taxon>
        <taxon>Saprospiria</taxon>
        <taxon>Saprospirales</taxon>
        <taxon>Lewinellaceae</taxon>
        <taxon>Neolewinella</taxon>
    </lineage>
</organism>
<protein>
    <recommendedName>
        <fullName evidence="3">Lipocalin-like domain-containing protein</fullName>
    </recommendedName>
</protein>
<name>A0ABN8F0R8_9BACT</name>
<dbReference type="RefSeq" id="WP_238749668.1">
    <property type="nucleotide sequence ID" value="NZ_CAKLPZ010000001.1"/>
</dbReference>
<evidence type="ECO:0008006" key="3">
    <source>
        <dbReference type="Google" id="ProtNLM"/>
    </source>
</evidence>
<gene>
    <name evidence="1" type="ORF">LEM8419_00788</name>
</gene>
<reference evidence="1" key="1">
    <citation type="submission" date="2021-12" db="EMBL/GenBank/DDBJ databases">
        <authorList>
            <person name="Rodrigo-Torres L."/>
            <person name="Arahal R. D."/>
            <person name="Lucena T."/>
        </authorList>
    </citation>
    <scope>NUCLEOTIDE SEQUENCE</scope>
    <source>
        <strain evidence="1">CECT 8419</strain>
    </source>
</reference>
<evidence type="ECO:0000313" key="2">
    <source>
        <dbReference type="Proteomes" id="UP000837803"/>
    </source>
</evidence>
<sequence length="163" mass="18297">MKYFILLLAGAAVFACNKEQVLLDRLSGDYTLTQIDLRQMVEPFRDTTIIPTDYTVSFSDCDRDDNAAGGQCTATLTKPDGQVLFLHYRLTDYRSNEDQLSFMEADGNTVSKEQTNDYRMLLGGYTYQLSGDALTLTTIGDIGPRPTFDGMDYETVRISALRQ</sequence>
<keyword evidence="2" id="KW-1185">Reference proteome</keyword>
<comment type="caution">
    <text evidence="1">The sequence shown here is derived from an EMBL/GenBank/DDBJ whole genome shotgun (WGS) entry which is preliminary data.</text>
</comment>
<dbReference type="Proteomes" id="UP000837803">
    <property type="component" value="Unassembled WGS sequence"/>
</dbReference>
<accession>A0ABN8F0R8</accession>
<evidence type="ECO:0000313" key="1">
    <source>
        <dbReference type="EMBL" id="CAH0999488.1"/>
    </source>
</evidence>